<protein>
    <recommendedName>
        <fullName evidence="4">DUF3703 domain-containing protein</fullName>
    </recommendedName>
</protein>
<dbReference type="Pfam" id="PF12487">
    <property type="entry name" value="DUF3703"/>
    <property type="match status" value="1"/>
</dbReference>
<proteinExistence type="predicted"/>
<keyword evidence="3" id="KW-1185">Reference proteome</keyword>
<sequence length="155" mass="16642">MTTVVIAFCPHAGDVTMKSALKTAFAKEMAGARAAEAAGDMALAKHHLERAHILGQRWYGTHVKTHFQMLRLALKQADGKEVRGQLVRLIGAGPFHMAGWIPLGNTGGADVSATRPMPIPSDLQSHHEGHSLRNGLILRAVLVAALVATYLLVVR</sequence>
<organism evidence="2 3">
    <name type="scientific">Sphingopyxis bauzanensis</name>
    <dbReference type="NCBI Taxonomy" id="651663"/>
    <lineage>
        <taxon>Bacteria</taxon>
        <taxon>Pseudomonadati</taxon>
        <taxon>Pseudomonadota</taxon>
        <taxon>Alphaproteobacteria</taxon>
        <taxon>Sphingomonadales</taxon>
        <taxon>Sphingomonadaceae</taxon>
        <taxon>Sphingopyxis</taxon>
    </lineage>
</organism>
<reference evidence="2 3" key="1">
    <citation type="journal article" date="2010" name="Int. J. Syst. Evol. Microbiol.">
        <title>Sphingopyxis bauzanensis sp. nov., a psychrophilic bacterium isolated from soil.</title>
        <authorList>
            <person name="Zhang D.C."/>
            <person name="Liu H.C."/>
            <person name="Xin Y.H."/>
            <person name="Zhou Y.G."/>
            <person name="Schinner F."/>
            <person name="Margesin R."/>
        </authorList>
    </citation>
    <scope>NUCLEOTIDE SEQUENCE [LARGE SCALE GENOMIC DNA]</scope>
    <source>
        <strain evidence="2 3">DSM 22271</strain>
    </source>
</reference>
<dbReference type="AlphaFoldDB" id="A0A246JSB5"/>
<name>A0A246JSB5_9SPHN</name>
<keyword evidence="1" id="KW-0472">Membrane</keyword>
<dbReference type="InterPro" id="IPR022172">
    <property type="entry name" value="DUF3703"/>
</dbReference>
<feature type="transmembrane region" description="Helical" evidence="1">
    <location>
        <begin position="136"/>
        <end position="153"/>
    </location>
</feature>
<keyword evidence="1" id="KW-0812">Transmembrane</keyword>
<dbReference type="EMBL" id="NISK01000003">
    <property type="protein sequence ID" value="OWQ95905.1"/>
    <property type="molecule type" value="Genomic_DNA"/>
</dbReference>
<evidence type="ECO:0000313" key="2">
    <source>
        <dbReference type="EMBL" id="OWQ95905.1"/>
    </source>
</evidence>
<keyword evidence="1" id="KW-1133">Transmembrane helix</keyword>
<accession>A0A246JSB5</accession>
<comment type="caution">
    <text evidence="2">The sequence shown here is derived from an EMBL/GenBank/DDBJ whole genome shotgun (WGS) entry which is preliminary data.</text>
</comment>
<dbReference type="Proteomes" id="UP000197361">
    <property type="component" value="Unassembled WGS sequence"/>
</dbReference>
<evidence type="ECO:0000256" key="1">
    <source>
        <dbReference type="SAM" id="Phobius"/>
    </source>
</evidence>
<evidence type="ECO:0000313" key="3">
    <source>
        <dbReference type="Proteomes" id="UP000197361"/>
    </source>
</evidence>
<evidence type="ECO:0008006" key="4">
    <source>
        <dbReference type="Google" id="ProtNLM"/>
    </source>
</evidence>
<gene>
    <name evidence="2" type="ORF">CDQ92_14210</name>
</gene>